<dbReference type="InterPro" id="IPR011989">
    <property type="entry name" value="ARM-like"/>
</dbReference>
<dbReference type="GO" id="GO:0007099">
    <property type="term" value="P:centriole replication"/>
    <property type="evidence" value="ECO:0000318"/>
    <property type="project" value="GO_Central"/>
</dbReference>
<keyword evidence="3" id="KW-1185">Reference proteome</keyword>
<dbReference type="OrthoDB" id="428850at2759"/>
<protein>
    <recommendedName>
        <fullName evidence="4">Rotatin</fullName>
    </recommendedName>
</protein>
<dbReference type="EnsemblMetazoa" id="XM_030975676">
    <property type="protein sequence ID" value="XP_030831536"/>
    <property type="gene ID" value="LOC585877"/>
</dbReference>
<name>A0A7M7N8D2_STRPU</name>
<dbReference type="InParanoid" id="A0A7M7N8D2"/>
<dbReference type="SUPFAM" id="SSF48371">
    <property type="entry name" value="ARM repeat"/>
    <property type="match status" value="3"/>
</dbReference>
<feature type="compositionally biased region" description="Polar residues" evidence="1">
    <location>
        <begin position="1376"/>
        <end position="1393"/>
    </location>
</feature>
<dbReference type="PANTHER" id="PTHR31691:SF1">
    <property type="entry name" value="ROTATIN"/>
    <property type="match status" value="1"/>
</dbReference>
<sequence>MANGYFHLEPPSPTGIIKSKSRRTILQDQCPGREGICGVIFSTFPWLPLTATDVHVLTSTNNSLCSSEAQVVVTSCDFINDVVLHDFPAEIFLQRPNIIQNLLALLADHPQDDDNKACVTQHAVDCLTNISLLLMARFQFYHDPALYCPKQEFLSRTNSTTSSVGGEQSHSTIQSTLSSESRPSIIGRTNRRVSGDGRDWDSHSSVGSSPLLPSSITPPAVDPETDSDDTIVLQFSQMTLPQFTLDVMLQALSLLKVSSLELTSHLFHLLHQAFRLLSIAMTADIWQDKSVSGRLLTDKLSECLESMGGLIHHHHQSAHNGHMTSQQRTHHIQIYQALASFTLAIINQFAPVSKQAQDLIPEELSTALGLLLVDAGFNLAYPECIKNLQHYVKSVSPEQHSIFTDMEQIILSMQSACALVKGKNSLKLHDQVELAQGACLAWSYYGMNDIIETLVQLSSDICRSRDDSSGSADERSCHSTLLHYLAHPDLSCRSHTYRACLKITKDSLKVAEAVHPRSEVSHHVTFLLDPAVLHEIACYGLDDSNEEVQKMSESILLTLLQGRLLMSQALWDKLLQAFIPIMPLLQAHASNSLAVSHCANDLINKCKDPAVFGSYSRLPAVEQIRGGLRMMFSKDFRVRAEASSTLLWHLLNEPEAELKHPNLSPLPSGVEDLFVFHTKTSLDNHNGMSVFQEDGLLQVLNIFTSENEERDLKKSALQQMAIILQDSRLHHTFVSHGGMEKMMKTLATIIIPTAQSSMTCELVPPLVSILRHLVHANTARRRKMVHQSGLYLMLLRASLICRGSEEARQEIAHLLTLLIFDETITMATDNQHGSRTVCFPLVITQHFQLPFRCGITSSSRAHRLAPRPSPDPLRQPENWSRIKLEWMKARTIGQDGLMQALLHDDIITVEYSSELLLEPDERALLATSYPPTCLHQSLQTIIAATSHFTVKQAICQLSLMKQWARLQQNRGVTEGGEMSSLTRALLNFDWKAALNRFLAVIPANNEDEHLLALLLSLLSQLLRSPDLVTPDLIEWVGSTCSGGRLSLVELLGNYPPAGQMGEGQTDGRGKGKEGSQALVRKEILRLLTGFVQNLPLSQDAWRRRGIFLGGSLVHGLLGSLDLADALHFYDLPSLESTLHCLVHVTARSGWSLDWADGDSLTLCQQMLKSLQEVVSAFHVGRGGTAMSYMGKGVTKSATLCLLHLTREMAARAVDKSWPMEWLYTSKGSSEAGFAWLTPLLSYRDPEVRAAGLSIAASLASNEQGCVAIATCFQQQTGGVWGLALSILLDHSECSVVRQQAASFLANLLLQPLTTDDVPTGQKSRPSGHQQKIGIAGLSAVNALLQYHRFFPEIATMFTHYYPDPTIQPISIVEDSTLPSSMQSGPPTLTTPDSSENEDSIRPSQSRGQSSQDGRERRHLEMRSPEGQSISSQDTVSSSSSGVTGGRYESVVTPGLMTSTTCILTNLLAVLPSDVVHAVTKENILQTLQGVINVNRIQLLLQQATPSSSENHAPLQTDPAHSPTSYYASQVQLCRQSSMCTAVLRFYLACLQQDTPTLLDALHDGKLIAKCCQILTLQLPEQGDAKLATGVHDLWRVSFEFLTMLCHLSGLEHLNTVLGRSWKNITGCIISVVSKTSPASTRITALNFLSVILNKAEEEEEEKRRWSLPTRNVEDGCKETTAESQDEKSLVVRLLDGRKEQRGTSAGNELCEALLKAYDGFLPRSTGPCLAMEKSSVFSALKVLLAISDTAKSQALAAGLVETTIATLRQIHAKLILESLHMDKTNAKKKEDPMFDELQSLFDLLNKIMVNSHDVKMAAHQAGLGVIIHKLWAWLGLDIKLMTNTLLLLTTYTARCPAVCAAIASCGPGQTGNSIMHYLIRLVEREKLKVEKGTESGLLAQVFSILGNLVWYGECRNVLQKSGFLGSFIKVKLPRSSKQTKNAASSHMFAALWLQLLTNLTFAMEGQQMVMRIPDALDLLIDFTQCPAPTLQDSALLVLHNLCYLTVNKTRLLANDKLVSLFLTILTNGDLKTQYTVTSALYALMYDSQKAKALLKPSRLSLSLKELEVVLQKEMQHPQPPATLIEATRRDMATRCQFVTSAITALLQD</sequence>
<dbReference type="InterPro" id="IPR030791">
    <property type="entry name" value="Rotatin"/>
</dbReference>
<evidence type="ECO:0000313" key="2">
    <source>
        <dbReference type="EnsemblMetazoa" id="XP_030831536"/>
    </source>
</evidence>
<reference evidence="3" key="1">
    <citation type="submission" date="2015-02" db="EMBL/GenBank/DDBJ databases">
        <title>Genome sequencing for Strongylocentrotus purpuratus.</title>
        <authorList>
            <person name="Murali S."/>
            <person name="Liu Y."/>
            <person name="Vee V."/>
            <person name="English A."/>
            <person name="Wang M."/>
            <person name="Skinner E."/>
            <person name="Han Y."/>
            <person name="Muzny D.M."/>
            <person name="Worley K.C."/>
            <person name="Gibbs R.A."/>
        </authorList>
    </citation>
    <scope>NUCLEOTIDE SEQUENCE</scope>
</reference>
<dbReference type="CTD" id="25914"/>
<dbReference type="GO" id="GO:0010457">
    <property type="term" value="P:centriole-centriole cohesion"/>
    <property type="evidence" value="ECO:0000318"/>
    <property type="project" value="GO_Central"/>
</dbReference>
<dbReference type="PANTHER" id="PTHR31691">
    <property type="entry name" value="ROTATIN"/>
    <property type="match status" value="1"/>
</dbReference>
<dbReference type="GO" id="GO:0032053">
    <property type="term" value="P:ciliary basal body organization"/>
    <property type="evidence" value="ECO:0000318"/>
    <property type="project" value="GO_Central"/>
</dbReference>
<proteinExistence type="predicted"/>
<evidence type="ECO:0008006" key="4">
    <source>
        <dbReference type="Google" id="ProtNLM"/>
    </source>
</evidence>
<evidence type="ECO:0000256" key="1">
    <source>
        <dbReference type="SAM" id="MobiDB-lite"/>
    </source>
</evidence>
<dbReference type="FunFam" id="1.25.10.10:FF:001595">
    <property type="entry name" value="Rotatin-like Protein"/>
    <property type="match status" value="1"/>
</dbReference>
<feature type="region of interest" description="Disordered" evidence="1">
    <location>
        <begin position="158"/>
        <end position="225"/>
    </location>
</feature>
<dbReference type="Gene3D" id="1.25.10.10">
    <property type="entry name" value="Leucine-rich Repeat Variant"/>
    <property type="match status" value="1"/>
</dbReference>
<reference evidence="2" key="2">
    <citation type="submission" date="2021-01" db="UniProtKB">
        <authorList>
            <consortium name="EnsemblMetazoa"/>
        </authorList>
    </citation>
    <scope>IDENTIFICATION</scope>
</reference>
<dbReference type="Proteomes" id="UP000007110">
    <property type="component" value="Unassembled WGS sequence"/>
</dbReference>
<evidence type="ECO:0000313" key="3">
    <source>
        <dbReference type="Proteomes" id="UP000007110"/>
    </source>
</evidence>
<feature type="compositionally biased region" description="Low complexity" evidence="1">
    <location>
        <begin position="203"/>
        <end position="219"/>
    </location>
</feature>
<feature type="compositionally biased region" description="Low complexity" evidence="1">
    <location>
        <begin position="1426"/>
        <end position="1441"/>
    </location>
</feature>
<dbReference type="GO" id="GO:0005813">
    <property type="term" value="C:centrosome"/>
    <property type="evidence" value="ECO:0007669"/>
    <property type="project" value="InterPro"/>
</dbReference>
<dbReference type="InterPro" id="IPR016024">
    <property type="entry name" value="ARM-type_fold"/>
</dbReference>
<dbReference type="GO" id="GO:0036064">
    <property type="term" value="C:ciliary basal body"/>
    <property type="evidence" value="ECO:0000318"/>
    <property type="project" value="GO_Central"/>
</dbReference>
<dbReference type="GeneID" id="585877"/>
<dbReference type="GO" id="GO:0005814">
    <property type="term" value="C:centriole"/>
    <property type="evidence" value="ECO:0000318"/>
    <property type="project" value="GO_Central"/>
</dbReference>
<feature type="region of interest" description="Disordered" evidence="1">
    <location>
        <begin position="1376"/>
        <end position="1445"/>
    </location>
</feature>
<feature type="compositionally biased region" description="Basic and acidic residues" evidence="1">
    <location>
        <begin position="1412"/>
        <end position="1423"/>
    </location>
</feature>
<feature type="compositionally biased region" description="Basic and acidic residues" evidence="1">
    <location>
        <begin position="193"/>
        <end position="202"/>
    </location>
</feature>
<feature type="compositionally biased region" description="Low complexity" evidence="1">
    <location>
        <begin position="1401"/>
        <end position="1411"/>
    </location>
</feature>
<dbReference type="RefSeq" id="XP_030831536.1">
    <property type="nucleotide sequence ID" value="XM_030975676.1"/>
</dbReference>
<feature type="compositionally biased region" description="Polar residues" evidence="1">
    <location>
        <begin position="158"/>
        <end position="182"/>
    </location>
</feature>
<dbReference type="KEGG" id="spu:585877"/>
<accession>A0A7M7N8D2</accession>
<dbReference type="OMA" id="FCKCVGL"/>
<organism evidence="2 3">
    <name type="scientific">Strongylocentrotus purpuratus</name>
    <name type="common">Purple sea urchin</name>
    <dbReference type="NCBI Taxonomy" id="7668"/>
    <lineage>
        <taxon>Eukaryota</taxon>
        <taxon>Metazoa</taxon>
        <taxon>Echinodermata</taxon>
        <taxon>Eleutherozoa</taxon>
        <taxon>Echinozoa</taxon>
        <taxon>Echinoidea</taxon>
        <taxon>Euechinoidea</taxon>
        <taxon>Echinacea</taxon>
        <taxon>Camarodonta</taxon>
        <taxon>Echinidea</taxon>
        <taxon>Strongylocentrotidae</taxon>
        <taxon>Strongylocentrotus</taxon>
    </lineage>
</organism>